<dbReference type="PANTHER" id="PTHR33221:SF4">
    <property type="entry name" value="HTH-TYPE TRANSCRIPTIONAL REPRESSOR NSRR"/>
    <property type="match status" value="1"/>
</dbReference>
<dbReference type="EMBL" id="JASBAN010000001">
    <property type="protein sequence ID" value="MDI2112303.1"/>
    <property type="molecule type" value="Genomic_DNA"/>
</dbReference>
<dbReference type="Proteomes" id="UP001431775">
    <property type="component" value="Unassembled WGS sequence"/>
</dbReference>
<dbReference type="RefSeq" id="WP_281461966.1">
    <property type="nucleotide sequence ID" value="NZ_JASBAN010000001.1"/>
</dbReference>
<protein>
    <submittedName>
        <fullName evidence="2">Rrf2 family transcriptional regulator</fullName>
    </submittedName>
</protein>
<gene>
    <name evidence="2" type="ORF">QJV33_03200</name>
</gene>
<dbReference type="SUPFAM" id="SSF46785">
    <property type="entry name" value="Winged helix' DNA-binding domain"/>
    <property type="match status" value="1"/>
</dbReference>
<comment type="caution">
    <text evidence="2">The sequence shown here is derived from an EMBL/GenBank/DDBJ whole genome shotgun (WGS) entry which is preliminary data.</text>
</comment>
<dbReference type="InterPro" id="IPR036390">
    <property type="entry name" value="WH_DNA-bd_sf"/>
</dbReference>
<dbReference type="NCBIfam" id="TIGR00738">
    <property type="entry name" value="rrf2_super"/>
    <property type="match status" value="1"/>
</dbReference>
<dbReference type="PANTHER" id="PTHR33221">
    <property type="entry name" value="WINGED HELIX-TURN-HELIX TRANSCRIPTIONAL REGULATOR, RRF2 FAMILY"/>
    <property type="match status" value="1"/>
</dbReference>
<name>A0ABT6Q5X3_9PROT</name>
<reference evidence="2" key="1">
    <citation type="submission" date="2023-05" db="EMBL/GenBank/DDBJ databases">
        <title>Whole genome sequence of Commensalibacter sp.</title>
        <authorList>
            <person name="Charoenyingcharoen P."/>
            <person name="Yukphan P."/>
        </authorList>
    </citation>
    <scope>NUCLEOTIDE SEQUENCE</scope>
    <source>
        <strain evidence="2">TBRC 10068</strain>
    </source>
</reference>
<evidence type="ECO:0000313" key="2">
    <source>
        <dbReference type="EMBL" id="MDI2112303.1"/>
    </source>
</evidence>
<evidence type="ECO:0000313" key="3">
    <source>
        <dbReference type="Proteomes" id="UP001431775"/>
    </source>
</evidence>
<dbReference type="Pfam" id="PF02082">
    <property type="entry name" value="Rrf2"/>
    <property type="match status" value="1"/>
</dbReference>
<keyword evidence="3" id="KW-1185">Reference proteome</keyword>
<keyword evidence="1" id="KW-0238">DNA-binding</keyword>
<dbReference type="InterPro" id="IPR000944">
    <property type="entry name" value="Tscrpt_reg_Rrf2"/>
</dbReference>
<dbReference type="Gene3D" id="1.10.10.10">
    <property type="entry name" value="Winged helix-like DNA-binding domain superfamily/Winged helix DNA-binding domain"/>
    <property type="match status" value="1"/>
</dbReference>
<proteinExistence type="predicted"/>
<evidence type="ECO:0000256" key="1">
    <source>
        <dbReference type="ARBA" id="ARBA00023125"/>
    </source>
</evidence>
<sequence length="148" mass="16838">MQLSLYTDYALRVLIYLSIHQDRLSSIHEIATCYDISQNHLMKVVHHLGKADFISTVRGRRGGLRLNKPPCDITLGSIVRHTEDTEQPIKCGKCVIQKNCIIKSIIFNAFESFYTVLDQYTLACVLQDYDKLHGLLTIAQPRAISCNQ</sequence>
<accession>A0ABT6Q5X3</accession>
<dbReference type="PROSITE" id="PS51197">
    <property type="entry name" value="HTH_RRF2_2"/>
    <property type="match status" value="1"/>
</dbReference>
<dbReference type="InterPro" id="IPR036388">
    <property type="entry name" value="WH-like_DNA-bd_sf"/>
</dbReference>
<organism evidence="2 3">
    <name type="scientific">Commensalibacter nepenthis</name>
    <dbReference type="NCBI Taxonomy" id="3043872"/>
    <lineage>
        <taxon>Bacteria</taxon>
        <taxon>Pseudomonadati</taxon>
        <taxon>Pseudomonadota</taxon>
        <taxon>Alphaproteobacteria</taxon>
        <taxon>Acetobacterales</taxon>
        <taxon>Acetobacteraceae</taxon>
    </lineage>
</organism>